<gene>
    <name evidence="1" type="ORF">MKC95_22800</name>
</gene>
<comment type="caution">
    <text evidence="1">The sequence shown here is derived from an EMBL/GenBank/DDBJ whole genome shotgun (WGS) entry which is preliminary data.</text>
</comment>
<reference evidence="1" key="1">
    <citation type="journal article" date="2022" name="Clin. Infect. Dis.">
        <title>Association between Clostridium innocuum and antibiotic-associated diarrhea in adults and children: A cross-sectional study and comparative genomics analysis.</title>
        <authorList>
            <person name="Cherny K.E."/>
            <person name="Muscat E.B."/>
            <person name="Balaji A."/>
            <person name="Mukherjee J."/>
            <person name="Ozer E.A."/>
            <person name="Angarone M.P."/>
            <person name="Hauser A.R."/>
            <person name="Sichel J.S."/>
            <person name="Amponsah E."/>
            <person name="Kociolek L.K."/>
        </authorList>
    </citation>
    <scope>NUCLEOTIDE SEQUENCE</scope>
    <source>
        <strain evidence="1">NU1-AC-029v</strain>
    </source>
</reference>
<dbReference type="AlphaFoldDB" id="A0AAP2USB4"/>
<evidence type="ECO:0000313" key="1">
    <source>
        <dbReference type="EMBL" id="MCR0235594.1"/>
    </source>
</evidence>
<dbReference type="Proteomes" id="UP001203972">
    <property type="component" value="Unassembled WGS sequence"/>
</dbReference>
<sequence length="113" mass="13230">MKYTLKVIEPTPWSFTIEFDEDKAKRNGYDIQTLYDYTDRNVSRYGCVRIAQGTWRAAEGNEVESQCLALSLLSRAGWVMRNIKSMTAFEDDCDEQVDYLDVLRRNNPERLYA</sequence>
<proteinExistence type="predicted"/>
<evidence type="ECO:0000313" key="2">
    <source>
        <dbReference type="Proteomes" id="UP001203972"/>
    </source>
</evidence>
<accession>A0AAP2USB4</accession>
<name>A0AAP2USB4_CLOIN</name>
<dbReference type="EMBL" id="JAKTMA010000088">
    <property type="protein sequence ID" value="MCR0235594.1"/>
    <property type="molecule type" value="Genomic_DNA"/>
</dbReference>
<organism evidence="1 2">
    <name type="scientific">Clostridium innocuum</name>
    <dbReference type="NCBI Taxonomy" id="1522"/>
    <lineage>
        <taxon>Bacteria</taxon>
        <taxon>Bacillati</taxon>
        <taxon>Bacillota</taxon>
        <taxon>Clostridia</taxon>
        <taxon>Eubacteriales</taxon>
        <taxon>Clostridiaceae</taxon>
        <taxon>Clostridium</taxon>
    </lineage>
</organism>
<protein>
    <submittedName>
        <fullName evidence="1">Uncharacterized protein</fullName>
    </submittedName>
</protein>